<dbReference type="Gene3D" id="3.20.20.30">
    <property type="entry name" value="Luciferase-like domain"/>
    <property type="match status" value="1"/>
</dbReference>
<protein>
    <submittedName>
        <fullName evidence="4">Flavin-dependent oxidoreductase, luciferase family (Includes alkanesulfonate monooxygenase SsuD and methylene tetrahydromethanopterin reductase)</fullName>
    </submittedName>
</protein>
<keyword evidence="1" id="KW-0560">Oxidoreductase</keyword>
<dbReference type="RefSeq" id="WP_091451120.1">
    <property type="nucleotide sequence ID" value="NZ_FMZZ01000007.1"/>
</dbReference>
<dbReference type="OrthoDB" id="5241801at2"/>
<dbReference type="EMBL" id="FMZZ01000007">
    <property type="protein sequence ID" value="SDD09345.1"/>
    <property type="molecule type" value="Genomic_DNA"/>
</dbReference>
<dbReference type="AlphaFoldDB" id="A0A1G6RZF2"/>
<feature type="domain" description="Luciferase-like" evidence="3">
    <location>
        <begin position="16"/>
        <end position="361"/>
    </location>
</feature>
<dbReference type="PANTHER" id="PTHR30137:SF8">
    <property type="entry name" value="BLR5498 PROTEIN"/>
    <property type="match status" value="1"/>
</dbReference>
<evidence type="ECO:0000313" key="4">
    <source>
        <dbReference type="EMBL" id="SDD09345.1"/>
    </source>
</evidence>
<dbReference type="InterPro" id="IPR011251">
    <property type="entry name" value="Luciferase-like_dom"/>
</dbReference>
<evidence type="ECO:0000259" key="3">
    <source>
        <dbReference type="Pfam" id="PF00296"/>
    </source>
</evidence>
<evidence type="ECO:0000256" key="1">
    <source>
        <dbReference type="ARBA" id="ARBA00023002"/>
    </source>
</evidence>
<name>A0A1G6RZF2_9PSEU</name>
<dbReference type="Proteomes" id="UP000199501">
    <property type="component" value="Unassembled WGS sequence"/>
</dbReference>
<evidence type="ECO:0000256" key="2">
    <source>
        <dbReference type="ARBA" id="ARBA00023033"/>
    </source>
</evidence>
<dbReference type="Pfam" id="PF00296">
    <property type="entry name" value="Bac_luciferase"/>
    <property type="match status" value="1"/>
</dbReference>
<keyword evidence="2 4" id="KW-0503">Monooxygenase</keyword>
<organism evidence="4 5">
    <name type="scientific">Actinokineospora iranica</name>
    <dbReference type="NCBI Taxonomy" id="1271860"/>
    <lineage>
        <taxon>Bacteria</taxon>
        <taxon>Bacillati</taxon>
        <taxon>Actinomycetota</taxon>
        <taxon>Actinomycetes</taxon>
        <taxon>Pseudonocardiales</taxon>
        <taxon>Pseudonocardiaceae</taxon>
        <taxon>Actinokineospora</taxon>
    </lineage>
</organism>
<dbReference type="SUPFAM" id="SSF51679">
    <property type="entry name" value="Bacterial luciferase-like"/>
    <property type="match status" value="1"/>
</dbReference>
<accession>A0A1G6RZF2</accession>
<gene>
    <name evidence="4" type="ORF">SAMN05216174_10788</name>
</gene>
<reference evidence="5" key="1">
    <citation type="submission" date="2016-10" db="EMBL/GenBank/DDBJ databases">
        <authorList>
            <person name="Varghese N."/>
            <person name="Submissions S."/>
        </authorList>
    </citation>
    <scope>NUCLEOTIDE SEQUENCE [LARGE SCALE GENOMIC DNA]</scope>
    <source>
        <strain evidence="5">IBRC-M 10403</strain>
    </source>
</reference>
<dbReference type="GO" id="GO:0004497">
    <property type="term" value="F:monooxygenase activity"/>
    <property type="evidence" value="ECO:0007669"/>
    <property type="project" value="UniProtKB-KW"/>
</dbReference>
<evidence type="ECO:0000313" key="5">
    <source>
        <dbReference type="Proteomes" id="UP000199501"/>
    </source>
</evidence>
<dbReference type="InterPro" id="IPR036661">
    <property type="entry name" value="Luciferase-like_sf"/>
</dbReference>
<dbReference type="STRING" id="1271860.SAMN05216174_10788"/>
<dbReference type="GO" id="GO:0016705">
    <property type="term" value="F:oxidoreductase activity, acting on paired donors, with incorporation or reduction of molecular oxygen"/>
    <property type="evidence" value="ECO:0007669"/>
    <property type="project" value="InterPro"/>
</dbReference>
<dbReference type="PANTHER" id="PTHR30137">
    <property type="entry name" value="LUCIFERASE-LIKE MONOOXYGENASE"/>
    <property type="match status" value="1"/>
</dbReference>
<dbReference type="InterPro" id="IPR050766">
    <property type="entry name" value="Bact_Lucif_Oxidored"/>
</dbReference>
<sequence>MKIDIFNEIQNPRPWSADTEQRRFQQAIEQAKAADELGYGCWWQVEHHGAGEFSLSSAPELVLAAISQQTSRIRLGHSAVLAPTRFNHPIRIAERAATLDHLSGGRVELGMTRSTVPEWRLFGIDPDDVREQTRQAFEMVPKMWTSERFSHTAGGFDIRDVSISPKPVQRPHPPLWQAAASPASFEEAGGRGVGVLGTTFWESLDRVERMIALYRAAADACAEPVGSFVNNQVGFFTFVHCAETDEQAMRNGAAAAAAWYTVTALNFFEAGTDFQRMVERQQAILADPAGGGLTGDFLRAEAAAATGPTPAQVLIGRILAGEDIPDDELFDVLSAQQSLIVGSPDTCRKKLRAYADLGIDRLLCLHQIGNLGAEQVMTSIRLTGELIAEFDKD</sequence>
<dbReference type="GO" id="GO:0005829">
    <property type="term" value="C:cytosol"/>
    <property type="evidence" value="ECO:0007669"/>
    <property type="project" value="TreeGrafter"/>
</dbReference>
<keyword evidence="5" id="KW-1185">Reference proteome</keyword>
<proteinExistence type="predicted"/>